<feature type="non-terminal residue" evidence="2">
    <location>
        <position position="74"/>
    </location>
</feature>
<comment type="caution">
    <text evidence="2">The sequence shown here is derived from an EMBL/GenBank/DDBJ whole genome shotgun (WGS) entry which is preliminary data.</text>
</comment>
<sequence>MSRHDAGYLNQAHDEISSGWDFLRDFLPFEQLRYFFTRLDFAFFFLGDVANMCSAPSSLFITTLATKMSPTSMA</sequence>
<reference evidence="2 3" key="1">
    <citation type="journal article" date="2021" name="BMC Genomics">
        <title>Datura genome reveals duplications of psychoactive alkaloid biosynthetic genes and high mutation rate following tissue culture.</title>
        <authorList>
            <person name="Rajewski A."/>
            <person name="Carter-House D."/>
            <person name="Stajich J."/>
            <person name="Litt A."/>
        </authorList>
    </citation>
    <scope>NUCLEOTIDE SEQUENCE [LARGE SCALE GENOMIC DNA]</scope>
    <source>
        <strain evidence="2">AR-01</strain>
    </source>
</reference>
<keyword evidence="1" id="KW-1133">Transmembrane helix</keyword>
<protein>
    <submittedName>
        <fullName evidence="2">Uncharacterized protein</fullName>
    </submittedName>
</protein>
<gene>
    <name evidence="2" type="ORF">HAX54_028077</name>
</gene>
<dbReference type="EMBL" id="JACEIK010003431">
    <property type="protein sequence ID" value="MCD9641689.1"/>
    <property type="molecule type" value="Genomic_DNA"/>
</dbReference>
<evidence type="ECO:0000313" key="2">
    <source>
        <dbReference type="EMBL" id="MCD9641689.1"/>
    </source>
</evidence>
<keyword evidence="3" id="KW-1185">Reference proteome</keyword>
<evidence type="ECO:0000313" key="3">
    <source>
        <dbReference type="Proteomes" id="UP000823775"/>
    </source>
</evidence>
<feature type="transmembrane region" description="Helical" evidence="1">
    <location>
        <begin position="41"/>
        <end position="65"/>
    </location>
</feature>
<accession>A0ABS8V4N7</accession>
<keyword evidence="1" id="KW-0472">Membrane</keyword>
<dbReference type="Proteomes" id="UP000823775">
    <property type="component" value="Unassembled WGS sequence"/>
</dbReference>
<organism evidence="2 3">
    <name type="scientific">Datura stramonium</name>
    <name type="common">Jimsonweed</name>
    <name type="synonym">Common thornapple</name>
    <dbReference type="NCBI Taxonomy" id="4076"/>
    <lineage>
        <taxon>Eukaryota</taxon>
        <taxon>Viridiplantae</taxon>
        <taxon>Streptophyta</taxon>
        <taxon>Embryophyta</taxon>
        <taxon>Tracheophyta</taxon>
        <taxon>Spermatophyta</taxon>
        <taxon>Magnoliopsida</taxon>
        <taxon>eudicotyledons</taxon>
        <taxon>Gunneridae</taxon>
        <taxon>Pentapetalae</taxon>
        <taxon>asterids</taxon>
        <taxon>lamiids</taxon>
        <taxon>Solanales</taxon>
        <taxon>Solanaceae</taxon>
        <taxon>Solanoideae</taxon>
        <taxon>Datureae</taxon>
        <taxon>Datura</taxon>
    </lineage>
</organism>
<proteinExistence type="predicted"/>
<evidence type="ECO:0000256" key="1">
    <source>
        <dbReference type="SAM" id="Phobius"/>
    </source>
</evidence>
<name>A0ABS8V4N7_DATST</name>
<keyword evidence="1" id="KW-0812">Transmembrane</keyword>